<proteinExistence type="predicted"/>
<comment type="caution">
    <text evidence="3">The sequence shown here is derived from an EMBL/GenBank/DDBJ whole genome shotgun (WGS) entry which is preliminary data.</text>
</comment>
<name>E7FSQ5_9LACO</name>
<dbReference type="Proteomes" id="UP000004099">
    <property type="component" value="Unassembled WGS sequence"/>
</dbReference>
<feature type="domain" description="Transposase IS204/IS1001/IS1096/IS1165 DDE" evidence="1">
    <location>
        <begin position="85"/>
        <end position="281"/>
    </location>
</feature>
<dbReference type="PANTHER" id="PTHR33498:SF1">
    <property type="entry name" value="TRANSPOSASE FOR INSERTION SEQUENCE ELEMENT IS1557"/>
    <property type="match status" value="1"/>
</dbReference>
<sequence length="290" mass="33274">MYAPTCRVTCPVHGVVTCCVPWARHNSRFTYKFEKVAAWMAANCSKKTVAEFMQISWNTVGPMISRIEKDMDINPEKRYDNPVKIGVDETSYRKGQKYITTVVNHDTGNVIWVSQGHGKTVFEKFFKQLTPEQCGSIELVSGDGAGWIDDCIREYCPNAHSCVDPFHVIEWGMEALDSVRREAWRDAKEKAQKKIETEDLTKSEEMALRRDVSSVKNSRTTLGKAPENLTEFQKEKIELIQKTNNKLYRAYGLKEELRLIFSSDNVEDAKAMLKHWKNWASPLPSENYCS</sequence>
<dbReference type="Pfam" id="PF13542">
    <property type="entry name" value="HTH_Tnp_ISL3"/>
    <property type="match status" value="1"/>
</dbReference>
<dbReference type="HOGENOM" id="CLU_041900_0_1_9"/>
<protein>
    <submittedName>
        <fullName evidence="3">Transposase</fullName>
    </submittedName>
</protein>
<evidence type="ECO:0000313" key="4">
    <source>
        <dbReference type="Proteomes" id="UP000004099"/>
    </source>
</evidence>
<feature type="domain" description="Transposase IS204/IS1001/IS1096/IS1165 helix-turn-helix" evidence="2">
    <location>
        <begin position="20"/>
        <end position="64"/>
    </location>
</feature>
<dbReference type="AlphaFoldDB" id="E7FSQ5"/>
<dbReference type="PANTHER" id="PTHR33498">
    <property type="entry name" value="TRANSPOSASE FOR INSERTION SEQUENCE ELEMENT IS1557"/>
    <property type="match status" value="1"/>
</dbReference>
<accession>E7FSQ5</accession>
<dbReference type="EMBL" id="ACGS02000047">
    <property type="protein sequence ID" value="EFZ33938.1"/>
    <property type="molecule type" value="Genomic_DNA"/>
</dbReference>
<reference evidence="3 4" key="1">
    <citation type="submission" date="2011-01" db="EMBL/GenBank/DDBJ databases">
        <authorList>
            <person name="Muzny D."/>
            <person name="Qin X."/>
            <person name="Buhay C."/>
            <person name="Dugan-Rocha S."/>
            <person name="Ding Y."/>
            <person name="Chen G."/>
            <person name="Hawes A."/>
            <person name="Holder M."/>
            <person name="Jhangiani S."/>
            <person name="Johnson A."/>
            <person name="Khan Z."/>
            <person name="Li Z."/>
            <person name="Liu W."/>
            <person name="Liu X."/>
            <person name="Perez L."/>
            <person name="Shen H."/>
            <person name="Wang Q."/>
            <person name="Watt J."/>
            <person name="Xi L."/>
            <person name="Xin Y."/>
            <person name="Zhou J."/>
            <person name="Deng J."/>
            <person name="Jiang H."/>
            <person name="Liu Y."/>
            <person name="Qu J."/>
            <person name="Song X.-Z."/>
            <person name="Zhang L."/>
            <person name="Villasana D."/>
            <person name="Johnson A."/>
            <person name="Liu J."/>
            <person name="Liyanage D."/>
            <person name="Lorensuhewa L."/>
            <person name="Robinson T."/>
            <person name="Song A."/>
            <person name="Song B.-B."/>
            <person name="Dinh H."/>
            <person name="Thornton R."/>
            <person name="Coyle M."/>
            <person name="Francisco L."/>
            <person name="Jackson L."/>
            <person name="Javaid M."/>
            <person name="Korchina V."/>
            <person name="Kovar C."/>
            <person name="Mata R."/>
            <person name="Mathew T."/>
            <person name="Ngo R."/>
            <person name="Nguyen L."/>
            <person name="Nguyen N."/>
            <person name="Okwuonu G."/>
            <person name="Ongeri F."/>
            <person name="Pham C."/>
            <person name="Simmons D."/>
            <person name="Wilczek-Boney K."/>
            <person name="Hale W."/>
            <person name="Jakkamsetti A."/>
            <person name="Pham P."/>
            <person name="Ruth R."/>
            <person name="San Lucas F."/>
            <person name="Warren J."/>
            <person name="Zhang J."/>
            <person name="Zhao Z."/>
            <person name="Zhou C."/>
            <person name="Zhu D."/>
            <person name="Lee S."/>
            <person name="Bess C."/>
            <person name="Blankenburg K."/>
            <person name="Forbes L."/>
            <person name="Fu Q."/>
            <person name="Gubbala S."/>
            <person name="Hirani K."/>
            <person name="Jayaseelan J.C."/>
            <person name="Lara F."/>
            <person name="Munidasa M."/>
            <person name="Palculict T."/>
            <person name="Patil S."/>
            <person name="Pu L.-L."/>
            <person name="Saada N."/>
            <person name="Tang L."/>
            <person name="Weissenberger G."/>
            <person name="Zhu Y."/>
            <person name="Hemphill L."/>
            <person name="Shang Y."/>
            <person name="Youmans B."/>
            <person name="Ayvaz T."/>
            <person name="Ross M."/>
            <person name="Santibanez J."/>
            <person name="Aqrawi P."/>
            <person name="Gross S."/>
            <person name="Joshi V."/>
            <person name="Fowler G."/>
            <person name="Nazareth L."/>
            <person name="Reid J."/>
            <person name="Worley K."/>
            <person name="Petrosino J."/>
            <person name="Highlander S."/>
            <person name="Gibbs R."/>
        </authorList>
    </citation>
    <scope>NUCLEOTIDE SEQUENCE [LARGE SCALE GENOMIC DNA]</scope>
    <source>
        <strain evidence="3 4">ATCC 25644</strain>
    </source>
</reference>
<dbReference type="InterPro" id="IPR002560">
    <property type="entry name" value="Transposase_DDE"/>
</dbReference>
<gene>
    <name evidence="3" type="ORF">HMPREF0542_11932</name>
</gene>
<dbReference type="Pfam" id="PF01610">
    <property type="entry name" value="DDE_Tnp_ISL3"/>
    <property type="match status" value="1"/>
</dbReference>
<dbReference type="InterPro" id="IPR047951">
    <property type="entry name" value="Transpos_ISL3"/>
</dbReference>
<organism evidence="3 4">
    <name type="scientific">Ligilactobacillus ruminis ATCC 25644</name>
    <dbReference type="NCBI Taxonomy" id="525362"/>
    <lineage>
        <taxon>Bacteria</taxon>
        <taxon>Bacillati</taxon>
        <taxon>Bacillota</taxon>
        <taxon>Bacilli</taxon>
        <taxon>Lactobacillales</taxon>
        <taxon>Lactobacillaceae</taxon>
        <taxon>Ligilactobacillus</taxon>
    </lineage>
</organism>
<evidence type="ECO:0000313" key="3">
    <source>
        <dbReference type="EMBL" id="EFZ33938.1"/>
    </source>
</evidence>
<evidence type="ECO:0000259" key="1">
    <source>
        <dbReference type="Pfam" id="PF01610"/>
    </source>
</evidence>
<dbReference type="InterPro" id="IPR032877">
    <property type="entry name" value="Transposase_HTH"/>
</dbReference>
<evidence type="ECO:0000259" key="2">
    <source>
        <dbReference type="Pfam" id="PF13542"/>
    </source>
</evidence>